<gene>
    <name evidence="2" type="ORF">EIY87_22275</name>
</gene>
<organism evidence="2 3">
    <name type="scientific">Amycolatopsis eburnea</name>
    <dbReference type="NCBI Taxonomy" id="2267691"/>
    <lineage>
        <taxon>Bacteria</taxon>
        <taxon>Bacillati</taxon>
        <taxon>Actinomycetota</taxon>
        <taxon>Actinomycetes</taxon>
        <taxon>Pseudonocardiales</taxon>
        <taxon>Pseudonocardiaceae</taxon>
        <taxon>Amycolatopsis</taxon>
    </lineage>
</organism>
<keyword evidence="1" id="KW-0472">Membrane</keyword>
<sequence length="153" mass="16596">MTDTETEAEQVDRARRVAARVRLATWFFFGVCFALLPFGLLMTDLRSSPAPFREFLERGELFAISAILGAGAIGESLAGAKDYLVKVKSALGYVFRGFCALTAFALNTALYVRIADLPKLEVGLHADTIVADSWALFGVTLVTSSILVWGASR</sequence>
<dbReference type="AlphaFoldDB" id="A0A3R9DYR4"/>
<feature type="transmembrane region" description="Helical" evidence="1">
    <location>
        <begin position="61"/>
        <end position="78"/>
    </location>
</feature>
<evidence type="ECO:0000313" key="3">
    <source>
        <dbReference type="Proteomes" id="UP000267081"/>
    </source>
</evidence>
<dbReference type="Proteomes" id="UP000267081">
    <property type="component" value="Unassembled WGS sequence"/>
</dbReference>
<dbReference type="EMBL" id="RSEC01000048">
    <property type="protein sequence ID" value="RSD16374.1"/>
    <property type="molecule type" value="Genomic_DNA"/>
</dbReference>
<evidence type="ECO:0000256" key="1">
    <source>
        <dbReference type="SAM" id="Phobius"/>
    </source>
</evidence>
<reference evidence="2 3" key="1">
    <citation type="submission" date="2018-12" db="EMBL/GenBank/DDBJ databases">
        <title>Amycolatopsis eburnea sp. nov. actinomycete associate with arbuscular mycorrhiza fungal spore.</title>
        <authorList>
            <person name="Lumyong S."/>
            <person name="Chaiya L."/>
        </authorList>
    </citation>
    <scope>NUCLEOTIDE SEQUENCE [LARGE SCALE GENOMIC DNA]</scope>
    <source>
        <strain evidence="2 3">GLM-1</strain>
    </source>
</reference>
<feature type="transmembrane region" description="Helical" evidence="1">
    <location>
        <begin position="23"/>
        <end position="41"/>
    </location>
</feature>
<feature type="transmembrane region" description="Helical" evidence="1">
    <location>
        <begin position="90"/>
        <end position="114"/>
    </location>
</feature>
<keyword evidence="3" id="KW-1185">Reference proteome</keyword>
<keyword evidence="1" id="KW-0812">Transmembrane</keyword>
<proteinExistence type="predicted"/>
<evidence type="ECO:0000313" key="2">
    <source>
        <dbReference type="EMBL" id="RSD16374.1"/>
    </source>
</evidence>
<name>A0A3R9DYR4_9PSEU</name>
<protein>
    <submittedName>
        <fullName evidence="2">Uncharacterized protein</fullName>
    </submittedName>
</protein>
<accession>A0A3R9DYR4</accession>
<feature type="transmembrane region" description="Helical" evidence="1">
    <location>
        <begin position="134"/>
        <end position="152"/>
    </location>
</feature>
<dbReference type="RefSeq" id="WP_125311285.1">
    <property type="nucleotide sequence ID" value="NZ_RSEC01000048.1"/>
</dbReference>
<keyword evidence="1" id="KW-1133">Transmembrane helix</keyword>
<comment type="caution">
    <text evidence="2">The sequence shown here is derived from an EMBL/GenBank/DDBJ whole genome shotgun (WGS) entry which is preliminary data.</text>
</comment>